<accession>A0AAD5R720</accession>
<dbReference type="GO" id="GO:0009306">
    <property type="term" value="P:protein secretion"/>
    <property type="evidence" value="ECO:0007669"/>
    <property type="project" value="TreeGrafter"/>
</dbReference>
<evidence type="ECO:0000313" key="2">
    <source>
        <dbReference type="Proteomes" id="UP001196413"/>
    </source>
</evidence>
<organism evidence="1 2">
    <name type="scientific">Parelaphostrongylus tenuis</name>
    <name type="common">Meningeal worm</name>
    <dbReference type="NCBI Taxonomy" id="148309"/>
    <lineage>
        <taxon>Eukaryota</taxon>
        <taxon>Metazoa</taxon>
        <taxon>Ecdysozoa</taxon>
        <taxon>Nematoda</taxon>
        <taxon>Chromadorea</taxon>
        <taxon>Rhabditida</taxon>
        <taxon>Rhabditina</taxon>
        <taxon>Rhabditomorpha</taxon>
        <taxon>Strongyloidea</taxon>
        <taxon>Metastrongylidae</taxon>
        <taxon>Parelaphostrongylus</taxon>
    </lineage>
</organism>
<evidence type="ECO:0000313" key="1">
    <source>
        <dbReference type="EMBL" id="KAJ1370741.1"/>
    </source>
</evidence>
<proteinExistence type="predicted"/>
<reference evidence="1" key="1">
    <citation type="submission" date="2021-06" db="EMBL/GenBank/DDBJ databases">
        <title>Parelaphostrongylus tenuis whole genome reference sequence.</title>
        <authorList>
            <person name="Garwood T.J."/>
            <person name="Larsen P.A."/>
            <person name="Fountain-Jones N.M."/>
            <person name="Garbe J.R."/>
            <person name="Macchietto M.G."/>
            <person name="Kania S.A."/>
            <person name="Gerhold R.W."/>
            <person name="Richards J.E."/>
            <person name="Wolf T.M."/>
        </authorList>
    </citation>
    <scope>NUCLEOTIDE SEQUENCE</scope>
    <source>
        <strain evidence="1">MNPRO001-30</strain>
        <tissue evidence="1">Meninges</tissue>
    </source>
</reference>
<dbReference type="EMBL" id="JAHQIW010006847">
    <property type="protein sequence ID" value="KAJ1370741.1"/>
    <property type="molecule type" value="Genomic_DNA"/>
</dbReference>
<dbReference type="AlphaFoldDB" id="A0AAD5R720"/>
<dbReference type="PANTHER" id="PTHR20959:SF1">
    <property type="entry name" value="TRANSPORT AND GOLGI ORGANIZATION PROTEIN 6 HOMOLOG"/>
    <property type="match status" value="1"/>
</dbReference>
<comment type="caution">
    <text evidence="1">The sequence shown here is derived from an EMBL/GenBank/DDBJ whole genome shotgun (WGS) entry which is preliminary data.</text>
</comment>
<protein>
    <submittedName>
        <fullName evidence="1">Uncharacterized protein</fullName>
    </submittedName>
</protein>
<name>A0AAD5R720_PARTN</name>
<dbReference type="Proteomes" id="UP001196413">
    <property type="component" value="Unassembled WGS sequence"/>
</dbReference>
<dbReference type="PANTHER" id="PTHR20959">
    <property type="entry name" value="TRANSPORT AND GOLGI ORGANIZATION PROTEIN 6 FAMILY MEMBER"/>
    <property type="match status" value="1"/>
</dbReference>
<keyword evidence="2" id="KW-1185">Reference proteome</keyword>
<dbReference type="InterPro" id="IPR039600">
    <property type="entry name" value="TANGO6/Rtp1"/>
</dbReference>
<sequence length="687" mass="77328">MSDLQRALDFLQKCISIEKDFVWRLSKSDPFAALLLDLESDENGILSFCDEPYCCDAQLAGTSGSFTSQAQRDPTNVFFDVRIRYGRIIMSALRKVAQELSILRDQEESSTVSILSLKHIALISSAFQFFILTCISPYLDKGVGVPLNLRSQIIRSWEMCAGDVGFKSEQLCRAGECITALLNCNSAVRSELLRKYCSDIICVFEQLKCYGPGDMLSQYEDMLAMVPLQLLVCSFLGLVKPRSSAAPTWFIEISNGQFWDNTHLVTVLGKKLSLPPRSTKRMIYYKNISDQFFELLNSGKFSRKKVSLLFSLFCEQLKRINAFAWSIMIEDVLYKPWEVIASSSNFTWSSSHATSLCLLTLWSENRLSSQLLRESPRFLLVATVLLSLLPISSSDMSSSRNLRSDILAVIKFALEQVENLADFFLTFITDPSPCYQLLQEKRLVQVLDEEPQLYGTVVLSTLNQSKDELLGTKIEATVVVLKEFRPMLAGRLFLEIACKSVQKWENDGDLCGLPRFVDHCNLEAADIVSQRTTSHFVAGVVFEQLKDYEIDYFDPEITGLLVNLVEAILSSTIRHLSARRERMSLDVVTENAHDLQLHSVISQNAKMAIGLAGAVVMTARLDERNKSAITQLCSSLSSFIANISKLKCDEEIFDTMVEDARKLLYVFGEDVRYPTPPPAPPEEGITY</sequence>
<gene>
    <name evidence="1" type="ORF">KIN20_032541</name>
</gene>